<dbReference type="InterPro" id="IPR036643">
    <property type="entry name" value="RNApol_insert_sf"/>
</dbReference>
<reference evidence="9" key="1">
    <citation type="journal article" date="2018" name="Nat. Microbiol.">
        <title>Leveraging single-cell genomics to expand the fungal tree of life.</title>
        <authorList>
            <person name="Ahrendt S.R."/>
            <person name="Quandt C.A."/>
            <person name="Ciobanu D."/>
            <person name="Clum A."/>
            <person name="Salamov A."/>
            <person name="Andreopoulos B."/>
            <person name="Cheng J.F."/>
            <person name="Woyke T."/>
            <person name="Pelin A."/>
            <person name="Henrissat B."/>
            <person name="Reynolds N.K."/>
            <person name="Benny G.L."/>
            <person name="Smith M.E."/>
            <person name="James T.Y."/>
            <person name="Grigoriev I.V."/>
        </authorList>
    </citation>
    <scope>NUCLEOTIDE SEQUENCE [LARGE SCALE GENOMIC DNA]</scope>
</reference>
<dbReference type="PROSITE" id="PS00446">
    <property type="entry name" value="RNA_POL_D_30KD"/>
    <property type="match status" value="1"/>
</dbReference>
<dbReference type="PANTHER" id="PTHR11800">
    <property type="entry name" value="DNA-DIRECTED RNA POLYMERASE"/>
    <property type="match status" value="1"/>
</dbReference>
<protein>
    <recommendedName>
        <fullName evidence="6">DNA-directed RNA polymerase II subunit RPB3</fullName>
    </recommendedName>
</protein>
<dbReference type="SUPFAM" id="SSF56553">
    <property type="entry name" value="Insert subdomain of RNA polymerase alpha subunit"/>
    <property type="match status" value="1"/>
</dbReference>
<comment type="subcellular location">
    <subcellularLocation>
        <location evidence="1">Nucleus</location>
    </subcellularLocation>
</comment>
<keyword evidence="3" id="KW-0804">Transcription</keyword>
<dbReference type="PANTHER" id="PTHR11800:SF2">
    <property type="entry name" value="DNA-DIRECTED RNA POLYMERASE II SUBUNIT RPB3"/>
    <property type="match status" value="1"/>
</dbReference>
<dbReference type="GO" id="GO:0006366">
    <property type="term" value="P:transcription by RNA polymerase II"/>
    <property type="evidence" value="ECO:0007669"/>
    <property type="project" value="TreeGrafter"/>
</dbReference>
<dbReference type="InterPro" id="IPR001514">
    <property type="entry name" value="DNA-dir_RNA_pol_30-40kDasu_CS"/>
</dbReference>
<dbReference type="GO" id="GO:0046983">
    <property type="term" value="F:protein dimerization activity"/>
    <property type="evidence" value="ECO:0007669"/>
    <property type="project" value="InterPro"/>
</dbReference>
<keyword evidence="9" id="KW-1185">Reference proteome</keyword>
<dbReference type="InterPro" id="IPR011263">
    <property type="entry name" value="DNA-dir_RNA_pol_RpoA/D/Rpb3"/>
</dbReference>
<evidence type="ECO:0000313" key="9">
    <source>
        <dbReference type="Proteomes" id="UP000269721"/>
    </source>
</evidence>
<evidence type="ECO:0000256" key="6">
    <source>
        <dbReference type="ARBA" id="ARBA00072506"/>
    </source>
</evidence>
<accession>A0A4P9VT81</accession>
<keyword evidence="2" id="KW-0240">DNA-directed RNA polymerase</keyword>
<evidence type="ECO:0000256" key="4">
    <source>
        <dbReference type="ARBA" id="ARBA00023242"/>
    </source>
</evidence>
<dbReference type="Gene3D" id="3.30.1360.10">
    <property type="entry name" value="RNA polymerase, RBP11-like subunit"/>
    <property type="match status" value="1"/>
</dbReference>
<dbReference type="SUPFAM" id="SSF55257">
    <property type="entry name" value="RBP11-like subunits of RNA polymerase"/>
    <property type="match status" value="1"/>
</dbReference>
<comment type="similarity">
    <text evidence="5">Belongs to the archaeal Rpo3/eukaryotic RPB3 RNA polymerase subunit family.</text>
</comment>
<dbReference type="GO" id="GO:0005665">
    <property type="term" value="C:RNA polymerase II, core complex"/>
    <property type="evidence" value="ECO:0007669"/>
    <property type="project" value="TreeGrafter"/>
</dbReference>
<dbReference type="Pfam" id="PF01000">
    <property type="entry name" value="RNA_pol_A_bac"/>
    <property type="match status" value="1"/>
</dbReference>
<dbReference type="GO" id="GO:0003899">
    <property type="term" value="F:DNA-directed RNA polymerase activity"/>
    <property type="evidence" value="ECO:0007669"/>
    <property type="project" value="InterPro"/>
</dbReference>
<evidence type="ECO:0000256" key="1">
    <source>
        <dbReference type="ARBA" id="ARBA00004123"/>
    </source>
</evidence>
<feature type="domain" description="DNA-directed RNA polymerase RpoA/D/Rpb3-type" evidence="7">
    <location>
        <begin position="27"/>
        <end position="199"/>
    </location>
</feature>
<evidence type="ECO:0000256" key="3">
    <source>
        <dbReference type="ARBA" id="ARBA00023163"/>
    </source>
</evidence>
<evidence type="ECO:0000256" key="2">
    <source>
        <dbReference type="ARBA" id="ARBA00022478"/>
    </source>
</evidence>
<dbReference type="NCBIfam" id="NF001988">
    <property type="entry name" value="PRK00783.1"/>
    <property type="match status" value="1"/>
</dbReference>
<evidence type="ECO:0000259" key="7">
    <source>
        <dbReference type="SMART" id="SM00662"/>
    </source>
</evidence>
<name>A0A4P9VT81_9FUNG</name>
<dbReference type="FunFam" id="2.170.120.12:FF:000002">
    <property type="entry name" value="DNA-directed RNA polymerase II subunit RPB3"/>
    <property type="match status" value="1"/>
</dbReference>
<gene>
    <name evidence="8" type="ORF">BDK51DRAFT_17990</name>
</gene>
<evidence type="ECO:0000313" key="8">
    <source>
        <dbReference type="EMBL" id="RKO82704.1"/>
    </source>
</evidence>
<feature type="non-terminal residue" evidence="8">
    <location>
        <position position="199"/>
    </location>
</feature>
<evidence type="ECO:0000256" key="5">
    <source>
        <dbReference type="ARBA" id="ARBA00025804"/>
    </source>
</evidence>
<dbReference type="EMBL" id="ML002197">
    <property type="protein sequence ID" value="RKO82704.1"/>
    <property type="molecule type" value="Genomic_DNA"/>
</dbReference>
<dbReference type="Gene3D" id="2.170.120.12">
    <property type="entry name" value="DNA-directed RNA polymerase, insert domain"/>
    <property type="match status" value="1"/>
</dbReference>
<dbReference type="SMART" id="SM00662">
    <property type="entry name" value="RPOLD"/>
    <property type="match status" value="1"/>
</dbReference>
<proteinExistence type="inferred from homology"/>
<dbReference type="OrthoDB" id="270173at2759"/>
<dbReference type="InterPro" id="IPR011262">
    <property type="entry name" value="DNA-dir_RNA_pol_insert"/>
</dbReference>
<sequence>MEIDPNNISFPSEKGPHVTVRDNSQDSIAFTLSNTDLSVANALRRVMIAEVPTMAIDLVEFDDNSTVLSDEFLAHRLGLIPLVSGEADKIMYTRDCRCEVYCTLCSVVLNLDVTCTEDSTLEVTSRHLVSEHESIIPVANGDDDAGCLIVKLRKGQRLKVRCVAKKGTAKEHAKWSPCAGILFEYDPHNRLRHTTYWIE</sequence>
<dbReference type="GO" id="GO:0003677">
    <property type="term" value="F:DNA binding"/>
    <property type="evidence" value="ECO:0007669"/>
    <property type="project" value="InterPro"/>
</dbReference>
<organism evidence="8 9">
    <name type="scientific">Blyttiomyces helicus</name>
    <dbReference type="NCBI Taxonomy" id="388810"/>
    <lineage>
        <taxon>Eukaryota</taxon>
        <taxon>Fungi</taxon>
        <taxon>Fungi incertae sedis</taxon>
        <taxon>Chytridiomycota</taxon>
        <taxon>Chytridiomycota incertae sedis</taxon>
        <taxon>Chytridiomycetes</taxon>
        <taxon>Chytridiomycetes incertae sedis</taxon>
        <taxon>Blyttiomyces</taxon>
    </lineage>
</organism>
<dbReference type="AlphaFoldDB" id="A0A4P9VT81"/>
<dbReference type="InterPro" id="IPR036603">
    <property type="entry name" value="RBP11-like"/>
</dbReference>
<dbReference type="InterPro" id="IPR050518">
    <property type="entry name" value="Rpo3/RPB3_RNA_Pol_subunit"/>
</dbReference>
<dbReference type="Proteomes" id="UP000269721">
    <property type="component" value="Unassembled WGS sequence"/>
</dbReference>
<keyword evidence="4" id="KW-0539">Nucleus</keyword>